<dbReference type="InterPro" id="IPR037171">
    <property type="entry name" value="NagB/RpiA_transferase-like"/>
</dbReference>
<dbReference type="PANTHER" id="PTHR11054">
    <property type="entry name" value="6-PHOSPHOGLUCONOLACTONASE"/>
    <property type="match status" value="1"/>
</dbReference>
<dbReference type="InterPro" id="IPR006148">
    <property type="entry name" value="Glc/Gal-6P_isomerase"/>
</dbReference>
<sequence length="225" mass="24533">MTLEFVEYPDREMLALSLANKIAGQLAQHLRVNDRASLCVPGGTTPAPVYDTLAGTELLDWSRVTVFLNDERWVDGSHNRSNGRLLRRHLMTGKAADARYIDLYSGDAEPEAAAERLDALIAPELPITVLLLGMGTDMHTASLFPGAPETALALAPDAPRVMAVRSVRDEPRITLTPAALQKAINTHLMITGPEKRAALERAQGLDPRDAPIRAFLGDITVHWAE</sequence>
<proteinExistence type="inferred from homology"/>
<feature type="domain" description="Glucosamine/galactosamine-6-phosphate isomerase" evidence="8">
    <location>
        <begin position="9"/>
        <end position="223"/>
    </location>
</feature>
<dbReference type="KEGG" id="pye:A6J80_12905"/>
<dbReference type="Pfam" id="PF01182">
    <property type="entry name" value="Glucosamine_iso"/>
    <property type="match status" value="1"/>
</dbReference>
<dbReference type="Proteomes" id="UP000191257">
    <property type="component" value="Chromosome"/>
</dbReference>
<reference evidence="9" key="1">
    <citation type="submission" date="2017-12" db="EMBL/GenBank/DDBJ databases">
        <title>FDA dAtabase for Regulatory Grade micrObial Sequences (FDA-ARGOS): Supporting development and validation of Infectious Disease Dx tests.</title>
        <authorList>
            <person name="Campos J."/>
            <person name="Goldberg B."/>
            <person name="Tallon L."/>
            <person name="Sadzewicz L."/>
            <person name="Sengamalay N."/>
            <person name="Ott S."/>
            <person name="Godinez A."/>
            <person name="Nagaraj S."/>
            <person name="Vyas G."/>
            <person name="Aluvathingal J."/>
            <person name="Nadendla S."/>
            <person name="Geyer C."/>
            <person name="Nandy P."/>
            <person name="Hobson J."/>
            <person name="Sichtig H."/>
        </authorList>
    </citation>
    <scope>NUCLEOTIDE SEQUENCE</scope>
    <source>
        <strain evidence="9">FDAARGOS_252</strain>
    </source>
</reference>
<dbReference type="EC" id="3.1.1.31" evidence="5 7"/>
<dbReference type="STRING" id="147645.A6J80_12905"/>
<dbReference type="GO" id="GO:0005975">
    <property type="term" value="P:carbohydrate metabolic process"/>
    <property type="evidence" value="ECO:0007669"/>
    <property type="project" value="UniProtKB-UniRule"/>
</dbReference>
<evidence type="ECO:0000256" key="6">
    <source>
        <dbReference type="ARBA" id="ARBA00020337"/>
    </source>
</evidence>
<dbReference type="SUPFAM" id="SSF100950">
    <property type="entry name" value="NagB/RpiA/CoA transferase-like"/>
    <property type="match status" value="1"/>
</dbReference>
<dbReference type="GO" id="GO:0006098">
    <property type="term" value="P:pentose-phosphate shunt"/>
    <property type="evidence" value="ECO:0007669"/>
    <property type="project" value="UniProtKB-UniPathway"/>
</dbReference>
<dbReference type="InterPro" id="IPR039104">
    <property type="entry name" value="6PGL"/>
</dbReference>
<dbReference type="Gene3D" id="3.40.50.1360">
    <property type="match status" value="1"/>
</dbReference>
<dbReference type="InterPro" id="IPR005900">
    <property type="entry name" value="6-phosphogluconolactonase_DevB"/>
</dbReference>
<comment type="similarity">
    <text evidence="4 7">Belongs to the glucosamine/galactosamine-6-phosphate isomerase family. 6-phosphogluconolactonase subfamily.</text>
</comment>
<keyword evidence="7" id="KW-0378">Hydrolase</keyword>
<dbReference type="CDD" id="cd01400">
    <property type="entry name" value="6PGL"/>
    <property type="match status" value="1"/>
</dbReference>
<evidence type="ECO:0000259" key="8">
    <source>
        <dbReference type="Pfam" id="PF01182"/>
    </source>
</evidence>
<protein>
    <recommendedName>
        <fullName evidence="6 7">6-phosphogluconolactonase</fullName>
        <shortName evidence="7">6PGL</shortName>
        <ecNumber evidence="5 7">3.1.1.31</ecNumber>
    </recommendedName>
</protein>
<dbReference type="eggNOG" id="COG0363">
    <property type="taxonomic scope" value="Bacteria"/>
</dbReference>
<name>A0A1V0GTG2_9RHOB</name>
<evidence type="ECO:0000256" key="2">
    <source>
        <dbReference type="ARBA" id="ARBA00002681"/>
    </source>
</evidence>
<dbReference type="EMBL" id="CP020442">
    <property type="protein sequence ID" value="ARC37155.1"/>
    <property type="molecule type" value="Genomic_DNA"/>
</dbReference>
<evidence type="ECO:0000256" key="3">
    <source>
        <dbReference type="ARBA" id="ARBA00004961"/>
    </source>
</evidence>
<evidence type="ECO:0000256" key="4">
    <source>
        <dbReference type="ARBA" id="ARBA00010662"/>
    </source>
</evidence>
<evidence type="ECO:0000256" key="7">
    <source>
        <dbReference type="RuleBase" id="RU365095"/>
    </source>
</evidence>
<dbReference type="UniPathway" id="UPA00115">
    <property type="reaction ID" value="UER00409"/>
</dbReference>
<dbReference type="PANTHER" id="PTHR11054:SF0">
    <property type="entry name" value="6-PHOSPHOGLUCONOLACTONASE"/>
    <property type="match status" value="1"/>
</dbReference>
<organism evidence="9 10">
    <name type="scientific">Paracoccus yeei</name>
    <dbReference type="NCBI Taxonomy" id="147645"/>
    <lineage>
        <taxon>Bacteria</taxon>
        <taxon>Pseudomonadati</taxon>
        <taxon>Pseudomonadota</taxon>
        <taxon>Alphaproteobacteria</taxon>
        <taxon>Rhodobacterales</taxon>
        <taxon>Paracoccaceae</taxon>
        <taxon>Paracoccus</taxon>
    </lineage>
</organism>
<dbReference type="RefSeq" id="WP_080621764.1">
    <property type="nucleotide sequence ID" value="NZ_CAWMZI010000001.1"/>
</dbReference>
<dbReference type="AlphaFoldDB" id="A0A1V0GTG2"/>
<comment type="catalytic activity">
    <reaction evidence="1 7">
        <text>6-phospho-D-glucono-1,5-lactone + H2O = 6-phospho-D-gluconate + H(+)</text>
        <dbReference type="Rhea" id="RHEA:12556"/>
        <dbReference type="ChEBI" id="CHEBI:15377"/>
        <dbReference type="ChEBI" id="CHEBI:15378"/>
        <dbReference type="ChEBI" id="CHEBI:57955"/>
        <dbReference type="ChEBI" id="CHEBI:58759"/>
        <dbReference type="EC" id="3.1.1.31"/>
    </reaction>
</comment>
<accession>A0A1V0GTG2</accession>
<comment type="pathway">
    <text evidence="3 7">Carbohydrate degradation; pentose phosphate pathway; D-ribulose 5-phosphate from D-glucose 6-phosphate (oxidative stage): step 2/3.</text>
</comment>
<evidence type="ECO:0000313" key="10">
    <source>
        <dbReference type="Proteomes" id="UP000191257"/>
    </source>
</evidence>
<evidence type="ECO:0000256" key="5">
    <source>
        <dbReference type="ARBA" id="ARBA00013198"/>
    </source>
</evidence>
<evidence type="ECO:0000313" key="9">
    <source>
        <dbReference type="EMBL" id="ARC37155.1"/>
    </source>
</evidence>
<keyword evidence="10" id="KW-1185">Reference proteome</keyword>
<comment type="function">
    <text evidence="2 7">Hydrolysis of 6-phosphogluconolactone to 6-phosphogluconate.</text>
</comment>
<evidence type="ECO:0000256" key="1">
    <source>
        <dbReference type="ARBA" id="ARBA00000832"/>
    </source>
</evidence>
<dbReference type="GO" id="GO:0017057">
    <property type="term" value="F:6-phosphogluconolactonase activity"/>
    <property type="evidence" value="ECO:0007669"/>
    <property type="project" value="UniProtKB-UniRule"/>
</dbReference>
<dbReference type="NCBIfam" id="TIGR01198">
    <property type="entry name" value="pgl"/>
    <property type="match status" value="1"/>
</dbReference>
<gene>
    <name evidence="7 9" type="primary">pgl</name>
    <name evidence="9" type="ORF">A6J80_12905</name>
</gene>